<feature type="region of interest" description="Disordered" evidence="1">
    <location>
        <begin position="42"/>
        <end position="193"/>
    </location>
</feature>
<evidence type="ECO:0000313" key="2">
    <source>
        <dbReference type="EMBL" id="KAG3216193.1"/>
    </source>
</evidence>
<accession>A0A8T1HVA9</accession>
<dbReference type="AlphaFoldDB" id="A0A8T1HVA9"/>
<dbReference type="EMBL" id="RCMV01000503">
    <property type="protein sequence ID" value="KAG3216193.1"/>
    <property type="molecule type" value="Genomic_DNA"/>
</dbReference>
<feature type="compositionally biased region" description="Basic residues" evidence="1">
    <location>
        <begin position="160"/>
        <end position="170"/>
    </location>
</feature>
<dbReference type="VEuPathDB" id="FungiDB:PC110_g6921"/>
<evidence type="ECO:0000313" key="3">
    <source>
        <dbReference type="Proteomes" id="UP000760860"/>
    </source>
</evidence>
<name>A0A8T1HVA9_9STRA</name>
<dbReference type="Proteomes" id="UP000760860">
    <property type="component" value="Unassembled WGS sequence"/>
</dbReference>
<protein>
    <submittedName>
        <fullName evidence="2">Uncharacterized protein</fullName>
    </submittedName>
</protein>
<sequence>MSELVSNEVAIVHSRDVRGAARYPQSGAGLVRGPLLCPDEDERGVASNPLSGTDLVKNLPLRAPESRHGVARNPPSGVSRVNDSPLRGPRGTVDRRSRHHGRSPGEAGGVALIPLSEGHEPHGSELRVSRDTDSSLRTDGAVAPGCGDGDVTTPTSSGRSRSRRERRMRRRASEASRTSDEVSNVTSSEASRDCSEQLYALVNGVTGEVDGDINLDSLPL</sequence>
<evidence type="ECO:0000256" key="1">
    <source>
        <dbReference type="SAM" id="MobiDB-lite"/>
    </source>
</evidence>
<feature type="compositionally biased region" description="Basic and acidic residues" evidence="1">
    <location>
        <begin position="117"/>
        <end position="136"/>
    </location>
</feature>
<feature type="compositionally biased region" description="Basic and acidic residues" evidence="1">
    <location>
        <begin position="171"/>
        <end position="180"/>
    </location>
</feature>
<comment type="caution">
    <text evidence="2">The sequence shown here is derived from an EMBL/GenBank/DDBJ whole genome shotgun (WGS) entry which is preliminary data.</text>
</comment>
<gene>
    <name evidence="2" type="ORF">PC129_g12949</name>
</gene>
<organism evidence="2 3">
    <name type="scientific">Phytophthora cactorum</name>
    <dbReference type="NCBI Taxonomy" id="29920"/>
    <lineage>
        <taxon>Eukaryota</taxon>
        <taxon>Sar</taxon>
        <taxon>Stramenopiles</taxon>
        <taxon>Oomycota</taxon>
        <taxon>Peronosporomycetes</taxon>
        <taxon>Peronosporales</taxon>
        <taxon>Peronosporaceae</taxon>
        <taxon>Phytophthora</taxon>
    </lineage>
</organism>
<proteinExistence type="predicted"/>
<reference evidence="2" key="1">
    <citation type="submission" date="2018-05" db="EMBL/GenBank/DDBJ databases">
        <title>Effector identification in a new, highly contiguous assembly of the strawberry crown rot pathogen Phytophthora cactorum.</title>
        <authorList>
            <person name="Armitage A.D."/>
            <person name="Nellist C.F."/>
            <person name="Bates H."/>
            <person name="Vickerstaff R.J."/>
            <person name="Harrison R.J."/>
        </authorList>
    </citation>
    <scope>NUCLEOTIDE SEQUENCE</scope>
    <source>
        <strain evidence="2">P421</strain>
    </source>
</reference>